<dbReference type="PIRSF" id="PIRSF015921">
    <property type="entry name" value="FA_sphinglp_des"/>
    <property type="match status" value="1"/>
</dbReference>
<dbReference type="Gene3D" id="3.10.120.10">
    <property type="entry name" value="Cytochrome b5-like heme/steroid binding domain"/>
    <property type="match status" value="1"/>
</dbReference>
<keyword evidence="1" id="KW-0472">Membrane</keyword>
<sequence>MINDNEIIIEGNVYDLQEFAKIHPGGNMALNIFGGNDVTVHYYMLHNHRFFHEKAMEPYKLRKASLEDIKSNQYEINSKTYRDLKDYIKKDIKYPYATMEWYIKAVAIMALEIYIEYDNIINGFNIPKSILHGITMAMIGLCIQHDANHGAVSKTPWVNYAWGFTQDWIGGSSLLWKHHHVLLHHAYTNNEGNDPDTTGTLIRLHKMTKWSPRHRFQAIYTWFLLPLLPISWHFKEIFDLLYMHHSGFKISSMARHEANIALILRGLFIARFYAIPLYYHNNFHTLSCMLITLAVGGFYLGINFIISHNFEGVSYIIPKETNDEHINTHNNDTDRDWAIQQIETSSTVGGRILGYFHGGLNYQIEHHLFPRISHVHYHKIKKITKEWCDKKGIKYTYYNNLFDNIVSCYRQLKYMGNTLFTNT</sequence>
<dbReference type="GO" id="GO:0016020">
    <property type="term" value="C:membrane"/>
    <property type="evidence" value="ECO:0007669"/>
    <property type="project" value="TreeGrafter"/>
</dbReference>
<keyword evidence="1" id="KW-1133">Transmembrane helix</keyword>
<organism evidence="3">
    <name type="scientific">viral metagenome</name>
    <dbReference type="NCBI Taxonomy" id="1070528"/>
    <lineage>
        <taxon>unclassified sequences</taxon>
        <taxon>metagenomes</taxon>
        <taxon>organismal metagenomes</taxon>
    </lineage>
</organism>
<evidence type="ECO:0000256" key="1">
    <source>
        <dbReference type="SAM" id="Phobius"/>
    </source>
</evidence>
<dbReference type="InterPro" id="IPR036400">
    <property type="entry name" value="Cyt_B5-like_heme/steroid_sf"/>
</dbReference>
<dbReference type="SUPFAM" id="SSF55856">
    <property type="entry name" value="Cytochrome b5-like heme/steroid binding domain"/>
    <property type="match status" value="1"/>
</dbReference>
<feature type="transmembrane region" description="Helical" evidence="1">
    <location>
        <begin position="286"/>
        <end position="306"/>
    </location>
</feature>
<keyword evidence="1" id="KW-0812">Transmembrane</keyword>
<dbReference type="InterPro" id="IPR001199">
    <property type="entry name" value="Cyt_B5-like_heme/steroid-bd"/>
</dbReference>
<dbReference type="GO" id="GO:0006629">
    <property type="term" value="P:lipid metabolic process"/>
    <property type="evidence" value="ECO:0007669"/>
    <property type="project" value="InterPro"/>
</dbReference>
<dbReference type="InterPro" id="IPR012171">
    <property type="entry name" value="Fatty_acid_desaturase"/>
</dbReference>
<name>A0A6C0J0H5_9ZZZZ</name>
<feature type="domain" description="Cytochrome b5 heme-binding" evidence="2">
    <location>
        <begin position="1"/>
        <end position="65"/>
    </location>
</feature>
<dbReference type="CDD" id="cd03506">
    <property type="entry name" value="Delta6-FADS-like"/>
    <property type="match status" value="1"/>
</dbReference>
<dbReference type="PANTHER" id="PTHR19353">
    <property type="entry name" value="FATTY ACID DESATURASE 2"/>
    <property type="match status" value="1"/>
</dbReference>
<proteinExistence type="predicted"/>
<reference evidence="3" key="1">
    <citation type="journal article" date="2020" name="Nature">
        <title>Giant virus diversity and host interactions through global metagenomics.</title>
        <authorList>
            <person name="Schulz F."/>
            <person name="Roux S."/>
            <person name="Paez-Espino D."/>
            <person name="Jungbluth S."/>
            <person name="Walsh D.A."/>
            <person name="Denef V.J."/>
            <person name="McMahon K.D."/>
            <person name="Konstantinidis K.T."/>
            <person name="Eloe-Fadrosh E.A."/>
            <person name="Kyrpides N.C."/>
            <person name="Woyke T."/>
        </authorList>
    </citation>
    <scope>NUCLEOTIDE SEQUENCE</scope>
    <source>
        <strain evidence="3">GVMAG-M-3300025695-21</strain>
    </source>
</reference>
<feature type="transmembrane region" description="Helical" evidence="1">
    <location>
        <begin position="258"/>
        <end position="279"/>
    </location>
</feature>
<dbReference type="InterPro" id="IPR005804">
    <property type="entry name" value="FA_desaturase_dom"/>
</dbReference>
<protein>
    <recommendedName>
        <fullName evidence="2">Cytochrome b5 heme-binding domain-containing protein</fullName>
    </recommendedName>
</protein>
<accession>A0A6C0J0H5</accession>
<dbReference type="Pfam" id="PF00173">
    <property type="entry name" value="Cyt-b5"/>
    <property type="match status" value="1"/>
</dbReference>
<dbReference type="PROSITE" id="PS50255">
    <property type="entry name" value="CYTOCHROME_B5_2"/>
    <property type="match status" value="1"/>
</dbReference>
<dbReference type="Pfam" id="PF00487">
    <property type="entry name" value="FA_desaturase"/>
    <property type="match status" value="1"/>
</dbReference>
<dbReference type="GO" id="GO:0016717">
    <property type="term" value="F:oxidoreductase activity, acting on paired donors, with oxidation of a pair of donors resulting in the reduction of molecular oxygen to two molecules of water"/>
    <property type="evidence" value="ECO:0007669"/>
    <property type="project" value="TreeGrafter"/>
</dbReference>
<evidence type="ECO:0000259" key="2">
    <source>
        <dbReference type="PROSITE" id="PS50255"/>
    </source>
</evidence>
<dbReference type="AlphaFoldDB" id="A0A6C0J0H5"/>
<dbReference type="PANTHER" id="PTHR19353:SF75">
    <property type="entry name" value="FATTY ACID DESATURASE, PUTATIVE-RELATED"/>
    <property type="match status" value="1"/>
</dbReference>
<dbReference type="EMBL" id="MN740304">
    <property type="protein sequence ID" value="QHT99138.1"/>
    <property type="molecule type" value="Genomic_DNA"/>
</dbReference>
<evidence type="ECO:0000313" key="3">
    <source>
        <dbReference type="EMBL" id="QHT99138.1"/>
    </source>
</evidence>